<sequence>MWIFPVLFLAFGYALALFGLGRFMQPSHDRLGMRRLDNPAVVQTLVRGWVALTSAHSLERITDELSARRRAPRR</sequence>
<feature type="transmembrane region" description="Helical" evidence="1">
    <location>
        <begin position="6"/>
        <end position="24"/>
    </location>
</feature>
<accession>A0A846RYT8</accession>
<keyword evidence="1" id="KW-0812">Transmembrane</keyword>
<proteinExistence type="predicted"/>
<dbReference type="RefSeq" id="WP_167950212.1">
    <property type="nucleotide sequence ID" value="NZ_BAAAPQ010000026.1"/>
</dbReference>
<dbReference type="Proteomes" id="UP000576792">
    <property type="component" value="Unassembled WGS sequence"/>
</dbReference>
<name>A0A846RYT8_9MICO</name>
<evidence type="ECO:0000256" key="1">
    <source>
        <dbReference type="SAM" id="Phobius"/>
    </source>
</evidence>
<reference evidence="2 3" key="1">
    <citation type="submission" date="2020-03" db="EMBL/GenBank/DDBJ databases">
        <title>Sequencing the genomes of 1000 actinobacteria strains.</title>
        <authorList>
            <person name="Klenk H.-P."/>
        </authorList>
    </citation>
    <scope>NUCLEOTIDE SEQUENCE [LARGE SCALE GENOMIC DNA]</scope>
    <source>
        <strain evidence="2 3">DSM 18964</strain>
    </source>
</reference>
<evidence type="ECO:0000313" key="3">
    <source>
        <dbReference type="Proteomes" id="UP000576792"/>
    </source>
</evidence>
<evidence type="ECO:0000313" key="2">
    <source>
        <dbReference type="EMBL" id="NJC56320.1"/>
    </source>
</evidence>
<keyword evidence="1" id="KW-1133">Transmembrane helix</keyword>
<comment type="caution">
    <text evidence="2">The sequence shown here is derived from an EMBL/GenBank/DDBJ whole genome shotgun (WGS) entry which is preliminary data.</text>
</comment>
<dbReference type="AlphaFoldDB" id="A0A846RYT8"/>
<dbReference type="EMBL" id="JAATJN010000001">
    <property type="protein sequence ID" value="NJC56320.1"/>
    <property type="molecule type" value="Genomic_DNA"/>
</dbReference>
<keyword evidence="1" id="KW-0472">Membrane</keyword>
<keyword evidence="3" id="KW-1185">Reference proteome</keyword>
<organism evidence="2 3">
    <name type="scientific">Brevibacterium marinum</name>
    <dbReference type="NCBI Taxonomy" id="418643"/>
    <lineage>
        <taxon>Bacteria</taxon>
        <taxon>Bacillati</taxon>
        <taxon>Actinomycetota</taxon>
        <taxon>Actinomycetes</taxon>
        <taxon>Micrococcales</taxon>
        <taxon>Brevibacteriaceae</taxon>
        <taxon>Brevibacterium</taxon>
    </lineage>
</organism>
<protein>
    <submittedName>
        <fullName evidence="2">Uncharacterized protein</fullName>
    </submittedName>
</protein>
<gene>
    <name evidence="2" type="ORF">BKA07_001355</name>
</gene>